<reference evidence="8 9" key="1">
    <citation type="submission" date="2018-11" db="EMBL/GenBank/DDBJ databases">
        <authorList>
            <person name="Lopez-Roques C."/>
            <person name="Donnadieu C."/>
            <person name="Bouchez O."/>
            <person name="Klopp C."/>
            <person name="Cabau C."/>
            <person name="Zahm M."/>
        </authorList>
    </citation>
    <scope>NUCLEOTIDE SEQUENCE [LARGE SCALE GENOMIC DNA]</scope>
    <source>
        <strain evidence="8">RS831</strain>
        <tissue evidence="8">Whole body</tissue>
    </source>
</reference>
<keyword evidence="6" id="KW-0812">Transmembrane</keyword>
<evidence type="ECO:0000256" key="5">
    <source>
        <dbReference type="SAM" id="MobiDB-lite"/>
    </source>
</evidence>
<proteinExistence type="predicted"/>
<protein>
    <recommendedName>
        <fullName evidence="10">Immunoglobulin subtype domain-containing protein</fullName>
    </recommendedName>
</protein>
<keyword evidence="2 7" id="KW-0732">Signal</keyword>
<gene>
    <name evidence="8" type="ORF">OJAV_G00180280</name>
</gene>
<organism evidence="8 9">
    <name type="scientific">Oryzias javanicus</name>
    <name type="common">Javanese ricefish</name>
    <name type="synonym">Aplocheilus javanicus</name>
    <dbReference type="NCBI Taxonomy" id="123683"/>
    <lineage>
        <taxon>Eukaryota</taxon>
        <taxon>Metazoa</taxon>
        <taxon>Chordata</taxon>
        <taxon>Craniata</taxon>
        <taxon>Vertebrata</taxon>
        <taxon>Euteleostomi</taxon>
        <taxon>Actinopterygii</taxon>
        <taxon>Neopterygii</taxon>
        <taxon>Teleostei</taxon>
        <taxon>Neoteleostei</taxon>
        <taxon>Acanthomorphata</taxon>
        <taxon>Ovalentaria</taxon>
        <taxon>Atherinomorphae</taxon>
        <taxon>Beloniformes</taxon>
        <taxon>Adrianichthyidae</taxon>
        <taxon>Oryziinae</taxon>
        <taxon>Oryzias</taxon>
    </lineage>
</organism>
<dbReference type="InterPro" id="IPR015631">
    <property type="entry name" value="CD2/SLAM_rcpt"/>
</dbReference>
<dbReference type="InterPro" id="IPR036179">
    <property type="entry name" value="Ig-like_dom_sf"/>
</dbReference>
<evidence type="ECO:0000256" key="1">
    <source>
        <dbReference type="ARBA" id="ARBA00004370"/>
    </source>
</evidence>
<feature type="signal peptide" evidence="7">
    <location>
        <begin position="1"/>
        <end position="32"/>
    </location>
</feature>
<evidence type="ECO:0000256" key="4">
    <source>
        <dbReference type="ARBA" id="ARBA00023180"/>
    </source>
</evidence>
<accession>A0A3S2PGA7</accession>
<sequence length="350" mass="39908">MNLPFPICYFTIMSRFITFLLLNCWVLTGILGNDEPEPMIHYVQKYQQLCLYVKEPPPYKSPRWNFKITLIADEKEINPIYTKRVEINHVNMSLCINNMNESDTGLYTFTYTNTEFTTLTHRHQVIVEEEVPNPQMTVRAVRPSNQSALPCEVNVTCSIQNHLLVSFCGEESCEISQKTFGNLNISIYVRHKTAVCSGNNHVSNNTSSRGLPSECFTDEPKNKEEAKQTMTWRVIYSTIGFIIAFLLCAAFIVICGKLKLRRHKKKLSIVQTIQSAPFERDQQPEPRLSASSSSDAEPSYENMDDTQIRERSGPTEDQEEEKVNTVYSVLGAASEYVIPDEPQSMAETDC</sequence>
<dbReference type="Gene3D" id="2.60.40.10">
    <property type="entry name" value="Immunoglobulins"/>
    <property type="match status" value="1"/>
</dbReference>
<feature type="transmembrane region" description="Helical" evidence="6">
    <location>
        <begin position="234"/>
        <end position="256"/>
    </location>
</feature>
<evidence type="ECO:0008006" key="10">
    <source>
        <dbReference type="Google" id="ProtNLM"/>
    </source>
</evidence>
<keyword evidence="4" id="KW-0325">Glycoprotein</keyword>
<dbReference type="PANTHER" id="PTHR12080">
    <property type="entry name" value="SIGNALING LYMPHOCYTIC ACTIVATION MOLECULE"/>
    <property type="match status" value="1"/>
</dbReference>
<dbReference type="OrthoDB" id="6353782at2759"/>
<evidence type="ECO:0000256" key="6">
    <source>
        <dbReference type="SAM" id="Phobius"/>
    </source>
</evidence>
<feature type="region of interest" description="Disordered" evidence="5">
    <location>
        <begin position="278"/>
        <end position="324"/>
    </location>
</feature>
<evidence type="ECO:0000313" key="9">
    <source>
        <dbReference type="Proteomes" id="UP000283210"/>
    </source>
</evidence>
<keyword evidence="6" id="KW-1133">Transmembrane helix</keyword>
<evidence type="ECO:0000256" key="3">
    <source>
        <dbReference type="ARBA" id="ARBA00023136"/>
    </source>
</evidence>
<dbReference type="Proteomes" id="UP000283210">
    <property type="component" value="Chromosome 18"/>
</dbReference>
<evidence type="ECO:0000256" key="2">
    <source>
        <dbReference type="ARBA" id="ARBA00022729"/>
    </source>
</evidence>
<dbReference type="PANTHER" id="PTHR12080:SF48">
    <property type="entry name" value="IMMUNOGLOBULIN SUBTYPE DOMAIN-CONTAINING PROTEIN"/>
    <property type="match status" value="1"/>
</dbReference>
<keyword evidence="9" id="KW-1185">Reference proteome</keyword>
<comment type="subcellular location">
    <subcellularLocation>
        <location evidence="1">Membrane</location>
    </subcellularLocation>
</comment>
<dbReference type="EMBL" id="CM012454">
    <property type="protein sequence ID" value="RVE60380.1"/>
    <property type="molecule type" value="Genomic_DNA"/>
</dbReference>
<dbReference type="InterPro" id="IPR013783">
    <property type="entry name" value="Ig-like_fold"/>
</dbReference>
<evidence type="ECO:0000256" key="7">
    <source>
        <dbReference type="SAM" id="SignalP"/>
    </source>
</evidence>
<name>A0A3S2PGA7_ORYJA</name>
<keyword evidence="3 6" id="KW-0472">Membrane</keyword>
<reference evidence="8 9" key="2">
    <citation type="submission" date="2019-01" db="EMBL/GenBank/DDBJ databases">
        <title>A chromosome length genome reference of the Java medaka (oryzias javanicus).</title>
        <authorList>
            <person name="Herpin A."/>
            <person name="Takehana Y."/>
            <person name="Naruse K."/>
            <person name="Ansai S."/>
            <person name="Kawaguchi M."/>
        </authorList>
    </citation>
    <scope>NUCLEOTIDE SEQUENCE [LARGE SCALE GENOMIC DNA]</scope>
    <source>
        <strain evidence="8">RS831</strain>
        <tissue evidence="8">Whole body</tissue>
    </source>
</reference>
<dbReference type="GO" id="GO:0016020">
    <property type="term" value="C:membrane"/>
    <property type="evidence" value="ECO:0007669"/>
    <property type="project" value="UniProtKB-SubCell"/>
</dbReference>
<feature type="chain" id="PRO_5018526662" description="Immunoglobulin subtype domain-containing protein" evidence="7">
    <location>
        <begin position="33"/>
        <end position="350"/>
    </location>
</feature>
<dbReference type="AlphaFoldDB" id="A0A3S2PGA7"/>
<dbReference type="SUPFAM" id="SSF48726">
    <property type="entry name" value="Immunoglobulin"/>
    <property type="match status" value="1"/>
</dbReference>
<evidence type="ECO:0000313" key="8">
    <source>
        <dbReference type="EMBL" id="RVE60380.1"/>
    </source>
</evidence>